<accession>A0AA88I2U5</accession>
<keyword evidence="2" id="KW-1185">Reference proteome</keyword>
<evidence type="ECO:0000313" key="1">
    <source>
        <dbReference type="EMBL" id="KAK2721853.1"/>
    </source>
</evidence>
<gene>
    <name evidence="1" type="ORF">QYM36_003982</name>
</gene>
<name>A0AA88I2U5_ARTSF</name>
<dbReference type="Proteomes" id="UP001187531">
    <property type="component" value="Unassembled WGS sequence"/>
</dbReference>
<dbReference type="AlphaFoldDB" id="A0AA88I2U5"/>
<protein>
    <submittedName>
        <fullName evidence="1">Uncharacterized protein</fullName>
    </submittedName>
</protein>
<organism evidence="1 2">
    <name type="scientific">Artemia franciscana</name>
    <name type="common">Brine shrimp</name>
    <name type="synonym">Artemia sanfranciscana</name>
    <dbReference type="NCBI Taxonomy" id="6661"/>
    <lineage>
        <taxon>Eukaryota</taxon>
        <taxon>Metazoa</taxon>
        <taxon>Ecdysozoa</taxon>
        <taxon>Arthropoda</taxon>
        <taxon>Crustacea</taxon>
        <taxon>Branchiopoda</taxon>
        <taxon>Anostraca</taxon>
        <taxon>Artemiidae</taxon>
        <taxon>Artemia</taxon>
    </lineage>
</organism>
<dbReference type="EMBL" id="JAVRJZ010000006">
    <property type="protein sequence ID" value="KAK2721853.1"/>
    <property type="molecule type" value="Genomic_DNA"/>
</dbReference>
<comment type="caution">
    <text evidence="1">The sequence shown here is derived from an EMBL/GenBank/DDBJ whole genome shotgun (WGS) entry which is preliminary data.</text>
</comment>
<sequence length="66" mass="7257">MGPAKSAMPRLIKNGEGFLDRCLQIEVEARASSAELISHPFLKMATDLKSLKANIIAARKQKQLYG</sequence>
<evidence type="ECO:0000313" key="2">
    <source>
        <dbReference type="Proteomes" id="UP001187531"/>
    </source>
</evidence>
<reference evidence="1" key="1">
    <citation type="submission" date="2023-07" db="EMBL/GenBank/DDBJ databases">
        <title>Chromosome-level genome assembly of Artemia franciscana.</title>
        <authorList>
            <person name="Jo E."/>
        </authorList>
    </citation>
    <scope>NUCLEOTIDE SEQUENCE</scope>
    <source>
        <tissue evidence="1">Whole body</tissue>
    </source>
</reference>
<proteinExistence type="predicted"/>